<proteinExistence type="predicted"/>
<dbReference type="Proteomes" id="UP000032749">
    <property type="component" value="Chromosome"/>
</dbReference>
<name>R4YNZ8_OLEAN</name>
<gene>
    <name evidence="3" type="ORF">OLEAN_C23740</name>
</gene>
<reference evidence="3" key="1">
    <citation type="journal article" date="2013" name="Nat. Commun.">
        <title>Genome sequence and functional genomic analysis of the oil-degrading bacterium Oleispira antarctica.</title>
        <authorList>
            <person name="Kube M."/>
            <person name="Chernikova T.N."/>
            <person name="Al-Ramahi Y."/>
            <person name="Beloqui A."/>
            <person name="Lopez-Cortez N."/>
            <person name="Guazzaroni M.E."/>
            <person name="Heipieper H.J."/>
            <person name="Klages S."/>
            <person name="Kotsyurbenko O.R."/>
            <person name="Langer I."/>
            <person name="Nechitaylo T.Y."/>
            <person name="Lunsdorf H."/>
            <person name="Fernandez M."/>
            <person name="Juarez S."/>
            <person name="Ciordia S."/>
            <person name="Singer A."/>
            <person name="Kagan O."/>
            <person name="Egorova O."/>
            <person name="Petit P.A."/>
            <person name="Stogios P."/>
            <person name="Kim Y."/>
            <person name="Tchigvintsev A."/>
            <person name="Flick R."/>
            <person name="Denaro R."/>
            <person name="Genovese M."/>
            <person name="Albar J.P."/>
            <person name="Reva O.N."/>
            <person name="Martinez-Gomariz M."/>
            <person name="Tran H."/>
            <person name="Ferrer M."/>
            <person name="Savchenko A."/>
            <person name="Yakunin A.F."/>
            <person name="Yakimov M.M."/>
            <person name="Golyshina O.V."/>
            <person name="Reinhardt R."/>
            <person name="Golyshin P.N."/>
        </authorList>
    </citation>
    <scope>NUCLEOTIDE SEQUENCE [LARGE SCALE GENOMIC DNA]</scope>
</reference>
<dbReference type="STRING" id="698738.OLEAN_C23740"/>
<organism evidence="3 4">
    <name type="scientific">Oleispira antarctica RB-8</name>
    <dbReference type="NCBI Taxonomy" id="698738"/>
    <lineage>
        <taxon>Bacteria</taxon>
        <taxon>Pseudomonadati</taxon>
        <taxon>Pseudomonadota</taxon>
        <taxon>Gammaproteobacteria</taxon>
        <taxon>Oceanospirillales</taxon>
        <taxon>Oceanospirillaceae</taxon>
        <taxon>Oleispira</taxon>
    </lineage>
</organism>
<dbReference type="InterPro" id="IPR046158">
    <property type="entry name" value="DUF6160"/>
</dbReference>
<evidence type="ECO:0000313" key="3">
    <source>
        <dbReference type="EMBL" id="CCK76550.1"/>
    </source>
</evidence>
<evidence type="ECO:0000256" key="1">
    <source>
        <dbReference type="SAM" id="SignalP"/>
    </source>
</evidence>
<dbReference type="KEGG" id="oai:OLEAN_C23740"/>
<keyword evidence="4" id="KW-1185">Reference proteome</keyword>
<evidence type="ECO:0000313" key="4">
    <source>
        <dbReference type="Proteomes" id="UP000032749"/>
    </source>
</evidence>
<feature type="signal peptide" evidence="1">
    <location>
        <begin position="1"/>
        <end position="24"/>
    </location>
</feature>
<evidence type="ECO:0000259" key="2">
    <source>
        <dbReference type="Pfam" id="PF19657"/>
    </source>
</evidence>
<dbReference type="HOGENOM" id="CLU_1000527_0_0_6"/>
<dbReference type="EMBL" id="FO203512">
    <property type="protein sequence ID" value="CCK76550.1"/>
    <property type="molecule type" value="Genomic_DNA"/>
</dbReference>
<accession>R4YNZ8</accession>
<feature type="domain" description="DUF6160" evidence="2">
    <location>
        <begin position="13"/>
        <end position="75"/>
    </location>
</feature>
<protein>
    <recommendedName>
        <fullName evidence="2">DUF6160 domain-containing protein</fullName>
    </recommendedName>
</protein>
<dbReference type="Pfam" id="PF19657">
    <property type="entry name" value="DUF6160"/>
    <property type="match status" value="1"/>
</dbReference>
<keyword evidence="1" id="KW-0732">Signal</keyword>
<dbReference type="AlphaFoldDB" id="R4YNZ8"/>
<feature type="chain" id="PRO_5004383329" description="DUF6160 domain-containing protein" evidence="1">
    <location>
        <begin position="25"/>
        <end position="278"/>
    </location>
</feature>
<sequence>MKLSTRLINCFWLLLVLPVSQVNAMQSIEEESLRHVSGQSGMDLDLNFKGTIGRTYFETEGNTLNIRNFSIDTDGSNDDAINPGTDRPIKMVLDLVTRGTKSGLSLSITEINDLDLRFDQINVNGDQTADSIVGQMHSFGGLALTNINDNGGITDINVFARGASGEEGLQLEVNLPETLSMRFDYIDYGDDDLASIDDFTFGGDLTLNNFSIANSIDLTTGQNAAGEEIGGLHIGVITQTGDMTLSNVRAGDQLGTMGRLVVNGYTMTPDSYLTIQGK</sequence>